<dbReference type="RefSeq" id="XP_024356747.1">
    <property type="nucleotide sequence ID" value="XM_024500979.2"/>
</dbReference>
<dbReference type="Gramene" id="Pp3c19_6810V3.3">
    <property type="protein sequence ID" value="Pp3c19_6810V3.3"/>
    <property type="gene ID" value="Pp3c19_6810"/>
</dbReference>
<dbReference type="RefSeq" id="XP_024356746.1">
    <property type="nucleotide sequence ID" value="XM_024500978.2"/>
</dbReference>
<dbReference type="HOGENOM" id="CLU_1790172_0_0_1"/>
<evidence type="ECO:0000256" key="1">
    <source>
        <dbReference type="SAM" id="MobiDB-lite"/>
    </source>
</evidence>
<accession>A9TQX1</accession>
<dbReference type="AlphaFoldDB" id="A9TQX1"/>
<dbReference type="EnsemblPlants" id="Pp3c19_6810V3.3">
    <property type="protein sequence ID" value="Pp3c19_6810V3.3"/>
    <property type="gene ID" value="Pp3c19_6810"/>
</dbReference>
<gene>
    <name evidence="3" type="primary">LOC112272835</name>
    <name evidence="2" type="ORF">PHYPA_023798</name>
</gene>
<dbReference type="PANTHER" id="PTHR34206">
    <property type="entry name" value="OS06G0193300 PROTEIN"/>
    <property type="match status" value="1"/>
</dbReference>
<evidence type="ECO:0000313" key="4">
    <source>
        <dbReference type="Proteomes" id="UP000006727"/>
    </source>
</evidence>
<reference evidence="2 4" key="1">
    <citation type="journal article" date="2008" name="Science">
        <title>The Physcomitrella genome reveals evolutionary insights into the conquest of land by plants.</title>
        <authorList>
            <person name="Rensing S."/>
            <person name="Lang D."/>
            <person name="Zimmer A."/>
            <person name="Terry A."/>
            <person name="Salamov A."/>
            <person name="Shapiro H."/>
            <person name="Nishiyama T."/>
            <person name="Perroud P.-F."/>
            <person name="Lindquist E."/>
            <person name="Kamisugi Y."/>
            <person name="Tanahashi T."/>
            <person name="Sakakibara K."/>
            <person name="Fujita T."/>
            <person name="Oishi K."/>
            <person name="Shin-I T."/>
            <person name="Kuroki Y."/>
            <person name="Toyoda A."/>
            <person name="Suzuki Y."/>
            <person name="Hashimoto A."/>
            <person name="Yamaguchi K."/>
            <person name="Sugano A."/>
            <person name="Kohara Y."/>
            <person name="Fujiyama A."/>
            <person name="Anterola A."/>
            <person name="Aoki S."/>
            <person name="Ashton N."/>
            <person name="Barbazuk W.B."/>
            <person name="Barker E."/>
            <person name="Bennetzen J."/>
            <person name="Bezanilla M."/>
            <person name="Blankenship R."/>
            <person name="Cho S.H."/>
            <person name="Dutcher S."/>
            <person name="Estelle M."/>
            <person name="Fawcett J.A."/>
            <person name="Gundlach H."/>
            <person name="Hanada K."/>
            <person name="Heyl A."/>
            <person name="Hicks K.A."/>
            <person name="Hugh J."/>
            <person name="Lohr M."/>
            <person name="Mayer K."/>
            <person name="Melkozernov A."/>
            <person name="Murata T."/>
            <person name="Nelson D."/>
            <person name="Pils B."/>
            <person name="Prigge M."/>
            <person name="Reiss B."/>
            <person name="Renner T."/>
            <person name="Rombauts S."/>
            <person name="Rushton P."/>
            <person name="Sanderfoot A."/>
            <person name="Schween G."/>
            <person name="Shiu S.-H."/>
            <person name="Stueber K."/>
            <person name="Theodoulou F.L."/>
            <person name="Tu H."/>
            <person name="Van de Peer Y."/>
            <person name="Verrier P.J."/>
            <person name="Waters E."/>
            <person name="Wood A."/>
            <person name="Yang L."/>
            <person name="Cove D."/>
            <person name="Cuming A."/>
            <person name="Hasebe M."/>
            <person name="Lucas S."/>
            <person name="Mishler D.B."/>
            <person name="Reski R."/>
            <person name="Grigoriev I."/>
            <person name="Quatrano R.S."/>
            <person name="Boore J.L."/>
        </authorList>
    </citation>
    <scope>NUCLEOTIDE SEQUENCE [LARGE SCALE GENOMIC DNA]</scope>
    <source>
        <strain evidence="3 4">cv. Gransden 2004</strain>
    </source>
</reference>
<dbReference type="Gramene" id="Pp3c19_6810V3.4">
    <property type="protein sequence ID" value="Pp3c19_6810V3.4"/>
    <property type="gene ID" value="Pp3c19_6810"/>
</dbReference>
<evidence type="ECO:0000313" key="2">
    <source>
        <dbReference type="EMBL" id="PNR33982.1"/>
    </source>
</evidence>
<dbReference type="Proteomes" id="UP000006727">
    <property type="component" value="Chromosome 19"/>
</dbReference>
<proteinExistence type="predicted"/>
<dbReference type="Gramene" id="Pp3c19_6810V3.2">
    <property type="protein sequence ID" value="Pp3c19_6810V3.2"/>
    <property type="gene ID" value="Pp3c19_6810"/>
</dbReference>
<dbReference type="PANTHER" id="PTHR34206:SF1">
    <property type="entry name" value="OS10G0390701 PROTEIN"/>
    <property type="match status" value="1"/>
</dbReference>
<evidence type="ECO:0000313" key="3">
    <source>
        <dbReference type="EnsemblPlants" id="Pp3c19_6810V3.1"/>
    </source>
</evidence>
<dbReference type="EnsemblPlants" id="Pp3c19_6810V3.1">
    <property type="protein sequence ID" value="Pp3c19_6810V3.1"/>
    <property type="gene ID" value="Pp3c19_6810"/>
</dbReference>
<dbReference type="OrthoDB" id="581210at2759"/>
<sequence>MAMLLQRCLPHCASPPISISSRNPPPSQRLATVKMVPKSLRLSICRASSEVGPAGVIPEKESTVFKDESQGIICYYDENGDITCEGWDEGPHFQPDPQQPTLRRRRRIIPSEAMRKAMQERGPGETVVFKNNKGQMGDSVGEVANESTTCSDL</sequence>
<reference evidence="3" key="3">
    <citation type="submission" date="2020-12" db="UniProtKB">
        <authorList>
            <consortium name="EnsemblPlants"/>
        </authorList>
    </citation>
    <scope>IDENTIFICATION</scope>
</reference>
<dbReference type="EnsemblPlants" id="Pp3c19_6810V3.2">
    <property type="protein sequence ID" value="Pp3c19_6810V3.2"/>
    <property type="gene ID" value="Pp3c19_6810"/>
</dbReference>
<protein>
    <submittedName>
        <fullName evidence="2 3">Uncharacterized protein</fullName>
    </submittedName>
</protein>
<dbReference type="PaxDb" id="3218-PP1S292_42V6.2"/>
<keyword evidence="4" id="KW-1185">Reference proteome</keyword>
<name>A9TQX1_PHYPA</name>
<reference evidence="2 4" key="2">
    <citation type="journal article" date="2018" name="Plant J.">
        <title>The Physcomitrella patens chromosome-scale assembly reveals moss genome structure and evolution.</title>
        <authorList>
            <person name="Lang D."/>
            <person name="Ullrich K.K."/>
            <person name="Murat F."/>
            <person name="Fuchs J."/>
            <person name="Jenkins J."/>
            <person name="Haas F.B."/>
            <person name="Piednoel M."/>
            <person name="Gundlach H."/>
            <person name="Van Bel M."/>
            <person name="Meyberg R."/>
            <person name="Vives C."/>
            <person name="Morata J."/>
            <person name="Symeonidi A."/>
            <person name="Hiss M."/>
            <person name="Muchero W."/>
            <person name="Kamisugi Y."/>
            <person name="Saleh O."/>
            <person name="Blanc G."/>
            <person name="Decker E.L."/>
            <person name="van Gessel N."/>
            <person name="Grimwood J."/>
            <person name="Hayes R.D."/>
            <person name="Graham S.W."/>
            <person name="Gunter L.E."/>
            <person name="McDaniel S.F."/>
            <person name="Hoernstein S.N.W."/>
            <person name="Larsson A."/>
            <person name="Li F.W."/>
            <person name="Perroud P.F."/>
            <person name="Phillips J."/>
            <person name="Ranjan P."/>
            <person name="Rokshar D.S."/>
            <person name="Rothfels C.J."/>
            <person name="Schneider L."/>
            <person name="Shu S."/>
            <person name="Stevenson D.W."/>
            <person name="Thummler F."/>
            <person name="Tillich M."/>
            <person name="Villarreal Aguilar J.C."/>
            <person name="Widiez T."/>
            <person name="Wong G.K."/>
            <person name="Wymore A."/>
            <person name="Zhang Y."/>
            <person name="Zimmer A.D."/>
            <person name="Quatrano R.S."/>
            <person name="Mayer K.F.X."/>
            <person name="Goodstein D."/>
            <person name="Casacuberta J.M."/>
            <person name="Vandepoele K."/>
            <person name="Reski R."/>
            <person name="Cuming A.C."/>
            <person name="Tuskan G.A."/>
            <person name="Maumus F."/>
            <person name="Salse J."/>
            <person name="Schmutz J."/>
            <person name="Rensing S.A."/>
        </authorList>
    </citation>
    <scope>NUCLEOTIDE SEQUENCE [LARGE SCALE GENOMIC DNA]</scope>
    <source>
        <strain evidence="3 4">cv. Gransden 2004</strain>
    </source>
</reference>
<dbReference type="EMBL" id="ABEU02000019">
    <property type="protein sequence ID" value="PNR33982.1"/>
    <property type="molecule type" value="Genomic_DNA"/>
</dbReference>
<dbReference type="EnsemblPlants" id="Pp3c19_6810V3.4">
    <property type="protein sequence ID" value="Pp3c19_6810V3.4"/>
    <property type="gene ID" value="Pp3c19_6810"/>
</dbReference>
<dbReference type="GeneID" id="112272835"/>
<dbReference type="Gramene" id="Pp3c19_6810V3.1">
    <property type="protein sequence ID" value="Pp3c19_6810V3.1"/>
    <property type="gene ID" value="Pp3c19_6810"/>
</dbReference>
<feature type="region of interest" description="Disordered" evidence="1">
    <location>
        <begin position="116"/>
        <end position="153"/>
    </location>
</feature>
<organism evidence="2">
    <name type="scientific">Physcomitrium patens</name>
    <name type="common">Spreading-leaved earth moss</name>
    <name type="synonym">Physcomitrella patens</name>
    <dbReference type="NCBI Taxonomy" id="3218"/>
    <lineage>
        <taxon>Eukaryota</taxon>
        <taxon>Viridiplantae</taxon>
        <taxon>Streptophyta</taxon>
        <taxon>Embryophyta</taxon>
        <taxon>Bryophyta</taxon>
        <taxon>Bryophytina</taxon>
        <taxon>Bryopsida</taxon>
        <taxon>Funariidae</taxon>
        <taxon>Funariales</taxon>
        <taxon>Funariaceae</taxon>
        <taxon>Physcomitrium</taxon>
    </lineage>
</organism>